<organism evidence="1 2">
    <name type="scientific">Helianthus annuus</name>
    <name type="common">Common sunflower</name>
    <dbReference type="NCBI Taxonomy" id="4232"/>
    <lineage>
        <taxon>Eukaryota</taxon>
        <taxon>Viridiplantae</taxon>
        <taxon>Streptophyta</taxon>
        <taxon>Embryophyta</taxon>
        <taxon>Tracheophyta</taxon>
        <taxon>Spermatophyta</taxon>
        <taxon>Magnoliopsida</taxon>
        <taxon>eudicotyledons</taxon>
        <taxon>Gunneridae</taxon>
        <taxon>Pentapetalae</taxon>
        <taxon>asterids</taxon>
        <taxon>campanulids</taxon>
        <taxon>Asterales</taxon>
        <taxon>Asteraceae</taxon>
        <taxon>Asteroideae</taxon>
        <taxon>Heliantheae alliance</taxon>
        <taxon>Heliantheae</taxon>
        <taxon>Helianthus</taxon>
    </lineage>
</organism>
<proteinExistence type="predicted"/>
<comment type="caution">
    <text evidence="1">The sequence shown here is derived from an EMBL/GenBank/DDBJ whole genome shotgun (WGS) entry which is preliminary data.</text>
</comment>
<reference evidence="1" key="1">
    <citation type="journal article" date="2017" name="Nature">
        <title>The sunflower genome provides insights into oil metabolism, flowering and Asterid evolution.</title>
        <authorList>
            <person name="Badouin H."/>
            <person name="Gouzy J."/>
            <person name="Grassa C.J."/>
            <person name="Murat F."/>
            <person name="Staton S.E."/>
            <person name="Cottret L."/>
            <person name="Lelandais-Briere C."/>
            <person name="Owens G.L."/>
            <person name="Carrere S."/>
            <person name="Mayjonade B."/>
            <person name="Legrand L."/>
            <person name="Gill N."/>
            <person name="Kane N.C."/>
            <person name="Bowers J.E."/>
            <person name="Hubner S."/>
            <person name="Bellec A."/>
            <person name="Berard A."/>
            <person name="Berges H."/>
            <person name="Blanchet N."/>
            <person name="Boniface M.C."/>
            <person name="Brunel D."/>
            <person name="Catrice O."/>
            <person name="Chaidir N."/>
            <person name="Claudel C."/>
            <person name="Donnadieu C."/>
            <person name="Faraut T."/>
            <person name="Fievet G."/>
            <person name="Helmstetter N."/>
            <person name="King M."/>
            <person name="Knapp S.J."/>
            <person name="Lai Z."/>
            <person name="Le Paslier M.C."/>
            <person name="Lippi Y."/>
            <person name="Lorenzon L."/>
            <person name="Mandel J.R."/>
            <person name="Marage G."/>
            <person name="Marchand G."/>
            <person name="Marquand E."/>
            <person name="Bret-Mestries E."/>
            <person name="Morien E."/>
            <person name="Nambeesan S."/>
            <person name="Nguyen T."/>
            <person name="Pegot-Espagnet P."/>
            <person name="Pouilly N."/>
            <person name="Raftis F."/>
            <person name="Sallet E."/>
            <person name="Schiex T."/>
            <person name="Thomas J."/>
            <person name="Vandecasteele C."/>
            <person name="Vares D."/>
            <person name="Vear F."/>
            <person name="Vautrin S."/>
            <person name="Crespi M."/>
            <person name="Mangin B."/>
            <person name="Burke J.M."/>
            <person name="Salse J."/>
            <person name="Munos S."/>
            <person name="Vincourt P."/>
            <person name="Rieseberg L.H."/>
            <person name="Langlade N.B."/>
        </authorList>
    </citation>
    <scope>NUCLEOTIDE SEQUENCE</scope>
    <source>
        <tissue evidence="1">Leaves</tissue>
    </source>
</reference>
<evidence type="ECO:0000313" key="2">
    <source>
        <dbReference type="Proteomes" id="UP000215914"/>
    </source>
</evidence>
<gene>
    <name evidence="1" type="ORF">HanXRQr2_Chr12g0545061</name>
</gene>
<evidence type="ECO:0000313" key="1">
    <source>
        <dbReference type="EMBL" id="KAF5778226.1"/>
    </source>
</evidence>
<dbReference type="Proteomes" id="UP000215914">
    <property type="component" value="Unassembled WGS sequence"/>
</dbReference>
<protein>
    <submittedName>
        <fullName evidence="1">Uncharacterized protein</fullName>
    </submittedName>
</protein>
<name>A0A9K3HH19_HELAN</name>
<reference evidence="1" key="2">
    <citation type="submission" date="2020-06" db="EMBL/GenBank/DDBJ databases">
        <title>Helianthus annuus Genome sequencing and assembly Release 2.</title>
        <authorList>
            <person name="Gouzy J."/>
            <person name="Langlade N."/>
            <person name="Munos S."/>
        </authorList>
    </citation>
    <scope>NUCLEOTIDE SEQUENCE</scope>
    <source>
        <tissue evidence="1">Leaves</tissue>
    </source>
</reference>
<dbReference type="Gramene" id="mRNA:HanXRQr2_Chr12g0545061">
    <property type="protein sequence ID" value="CDS:HanXRQr2_Chr12g0545061.1"/>
    <property type="gene ID" value="HanXRQr2_Chr12g0545061"/>
</dbReference>
<dbReference type="AlphaFoldDB" id="A0A9K3HH19"/>
<keyword evidence="2" id="KW-1185">Reference proteome</keyword>
<sequence>MIVQMIGLWFVQSFLYNAYHPLDLKTVSLIYFQQTSVKILSSAGYGYDRKVHLHRMENRHHQPTARILLSVWACNLLLMVLHPERTQHALPAQKTIILHVLPE</sequence>
<accession>A0A9K3HH19</accession>
<dbReference type="EMBL" id="MNCJ02000327">
    <property type="protein sequence ID" value="KAF5778226.1"/>
    <property type="molecule type" value="Genomic_DNA"/>
</dbReference>